<feature type="region of interest" description="Disordered" evidence="1">
    <location>
        <begin position="1"/>
        <end position="55"/>
    </location>
</feature>
<dbReference type="Proteomes" id="UP000250043">
    <property type="component" value="Unassembled WGS sequence"/>
</dbReference>
<dbReference type="AlphaFoldDB" id="A0A8E2DML7"/>
<evidence type="ECO:0000256" key="1">
    <source>
        <dbReference type="SAM" id="MobiDB-lite"/>
    </source>
</evidence>
<dbReference type="EMBL" id="KV722362">
    <property type="protein sequence ID" value="OCH92952.1"/>
    <property type="molecule type" value="Genomic_DNA"/>
</dbReference>
<organism evidence="2 3">
    <name type="scientific">Obba rivulosa</name>
    <dbReference type="NCBI Taxonomy" id="1052685"/>
    <lineage>
        <taxon>Eukaryota</taxon>
        <taxon>Fungi</taxon>
        <taxon>Dikarya</taxon>
        <taxon>Basidiomycota</taxon>
        <taxon>Agaricomycotina</taxon>
        <taxon>Agaricomycetes</taxon>
        <taxon>Polyporales</taxon>
        <taxon>Gelatoporiaceae</taxon>
        <taxon>Obba</taxon>
    </lineage>
</organism>
<evidence type="ECO:0000313" key="2">
    <source>
        <dbReference type="EMBL" id="OCH92952.1"/>
    </source>
</evidence>
<proteinExistence type="predicted"/>
<gene>
    <name evidence="2" type="ORF">OBBRIDRAFT_790811</name>
</gene>
<keyword evidence="3" id="KW-1185">Reference proteome</keyword>
<protein>
    <submittedName>
        <fullName evidence="2">Uncharacterized protein</fullName>
    </submittedName>
</protein>
<feature type="compositionally biased region" description="Polar residues" evidence="1">
    <location>
        <begin position="35"/>
        <end position="47"/>
    </location>
</feature>
<feature type="region of interest" description="Disordered" evidence="1">
    <location>
        <begin position="100"/>
        <end position="171"/>
    </location>
</feature>
<accession>A0A8E2DML7</accession>
<reference evidence="2 3" key="1">
    <citation type="submission" date="2016-07" db="EMBL/GenBank/DDBJ databases">
        <title>Draft genome of the white-rot fungus Obba rivulosa 3A-2.</title>
        <authorList>
            <consortium name="DOE Joint Genome Institute"/>
            <person name="Miettinen O."/>
            <person name="Riley R."/>
            <person name="Acob R."/>
            <person name="Barry K."/>
            <person name="Cullen D."/>
            <person name="De Vries R."/>
            <person name="Hainaut M."/>
            <person name="Hatakka A."/>
            <person name="Henrissat B."/>
            <person name="Hilden K."/>
            <person name="Kuo R."/>
            <person name="Labutti K."/>
            <person name="Lipzen A."/>
            <person name="Makela M.R."/>
            <person name="Sandor L."/>
            <person name="Spatafora J.W."/>
            <person name="Grigoriev I.V."/>
            <person name="Hibbett D.S."/>
        </authorList>
    </citation>
    <scope>NUCLEOTIDE SEQUENCE [LARGE SCALE GENOMIC DNA]</scope>
    <source>
        <strain evidence="2 3">3A-2</strain>
    </source>
</reference>
<name>A0A8E2DML7_9APHY</name>
<feature type="compositionally biased region" description="Low complexity" evidence="1">
    <location>
        <begin position="18"/>
        <end position="34"/>
    </location>
</feature>
<sequence>MLSPQNSPYRRVVRRKPVPQLRLESLSSSRNASSTCVSTSSDNQETASVPADWRRRLESTHDQEKRFALYIPPELEGGAVEAWVRQSSVLHFFYPMHKENQGDVQTSGNETPALPPSKPTTRPKRRPASDIVQRRQSYAEAYRPPTPPLRGSKRKRRSAQAHPTPSMLSVLTMPGTEPMHVSHGGTYHEWVLTRAVPVQPAVTGRLECPKYGTPTLGWSTTAQVDSLYSSDQWSRTSVWQRLAPRTRITRTGSTRCPQCHCNCQVGSAGSNASSLAHRIRRKLPRFLRRMHPMRPTELS</sequence>
<evidence type="ECO:0000313" key="3">
    <source>
        <dbReference type="Proteomes" id="UP000250043"/>
    </source>
</evidence>